<comment type="cofactor">
    <cofactor evidence="1">
        <name>pyridoxal 5'-phosphate</name>
        <dbReference type="ChEBI" id="CHEBI:597326"/>
    </cofactor>
</comment>
<dbReference type="RefSeq" id="WP_301209757.1">
    <property type="nucleotide sequence ID" value="NZ_JAROCF010000001.1"/>
</dbReference>
<comment type="caution">
    <text evidence="5">The sequence shown here is derived from an EMBL/GenBank/DDBJ whole genome shotgun (WGS) entry which is preliminary data.</text>
</comment>
<evidence type="ECO:0000256" key="1">
    <source>
        <dbReference type="ARBA" id="ARBA00001933"/>
    </source>
</evidence>
<sequence length="382" mass="39565">MTTTRASGGRDVRFACVEGDWSDGGFRYACPRCGGVVVVEAQPLAAEPPVDRSAPGVWRRAALLPRVTAHVSLGEGETPLLDGPDGVRLKVESANPTLSFKDRAMALAVSFALDGGYAGLVVASTGNAAASASAYAARAGLRCRVIVGSESNAAAKLRACRAYGAEVTEVTGDYSAAYAEALALEGEGWLNVSTTFRNPVPGEAYRGVAFELVEQLGRVPAVVCVPIGAGPLLRGIERGFADLQALRGGAVPRLIGVQAQAVSPIVRAWEASPEDPAIWRSTLGDAGARWHTTSATAIADALRGYERQGELTLEAIRATGGAAVAVDEEGIADATRRLRADGLWVEPSSAIALVAAEWEAERADGPVVAVLTGHGIKVPDAD</sequence>
<evidence type="ECO:0000259" key="4">
    <source>
        <dbReference type="Pfam" id="PF00291"/>
    </source>
</evidence>
<reference evidence="5" key="1">
    <citation type="submission" date="2023-06" db="EMBL/GenBank/DDBJ databases">
        <title>MT1 and MT2 Draft Genomes of Novel Species.</title>
        <authorList>
            <person name="Venkateswaran K."/>
        </authorList>
    </citation>
    <scope>NUCLEOTIDE SEQUENCE</scope>
    <source>
        <strain evidence="5">F6_8S_P_1B</strain>
    </source>
</reference>
<organism evidence="5 6">
    <name type="scientific">Leifsonia williamsii</name>
    <dbReference type="NCBI Taxonomy" id="3035919"/>
    <lineage>
        <taxon>Bacteria</taxon>
        <taxon>Bacillati</taxon>
        <taxon>Actinomycetota</taxon>
        <taxon>Actinomycetes</taxon>
        <taxon>Micrococcales</taxon>
        <taxon>Microbacteriaceae</taxon>
        <taxon>Leifsonia</taxon>
    </lineage>
</organism>
<gene>
    <name evidence="5" type="ORF">P5G50_00625</name>
</gene>
<dbReference type="InterPro" id="IPR036052">
    <property type="entry name" value="TrpB-like_PALP_sf"/>
</dbReference>
<dbReference type="InterPro" id="IPR001926">
    <property type="entry name" value="TrpB-like_PALP"/>
</dbReference>
<dbReference type="EMBL" id="JAROCF010000001">
    <property type="protein sequence ID" value="MDN4612939.1"/>
    <property type="molecule type" value="Genomic_DNA"/>
</dbReference>
<evidence type="ECO:0000256" key="2">
    <source>
        <dbReference type="ARBA" id="ARBA00022898"/>
    </source>
</evidence>
<dbReference type="PANTHER" id="PTHR48078">
    <property type="entry name" value="THREONINE DEHYDRATASE, MITOCHONDRIAL-RELATED"/>
    <property type="match status" value="1"/>
</dbReference>
<evidence type="ECO:0000313" key="6">
    <source>
        <dbReference type="Proteomes" id="UP001174208"/>
    </source>
</evidence>
<proteinExistence type="predicted"/>
<accession>A0ABT8K661</accession>
<keyword evidence="3" id="KW-0456">Lyase</keyword>
<dbReference type="PROSITE" id="PS00165">
    <property type="entry name" value="DEHYDRATASE_SER_THR"/>
    <property type="match status" value="1"/>
</dbReference>
<dbReference type="Proteomes" id="UP001174208">
    <property type="component" value="Unassembled WGS sequence"/>
</dbReference>
<dbReference type="Pfam" id="PF00291">
    <property type="entry name" value="PALP"/>
    <property type="match status" value="1"/>
</dbReference>
<dbReference type="PANTHER" id="PTHR48078:SF6">
    <property type="entry name" value="L-THREONINE DEHYDRATASE CATABOLIC TDCB"/>
    <property type="match status" value="1"/>
</dbReference>
<evidence type="ECO:0000256" key="3">
    <source>
        <dbReference type="ARBA" id="ARBA00023239"/>
    </source>
</evidence>
<dbReference type="SUPFAM" id="SSF53686">
    <property type="entry name" value="Tryptophan synthase beta subunit-like PLP-dependent enzymes"/>
    <property type="match status" value="1"/>
</dbReference>
<protein>
    <submittedName>
        <fullName evidence="5">Pyridoxal-phosphate dependent enzyme</fullName>
    </submittedName>
</protein>
<feature type="domain" description="Tryptophan synthase beta chain-like PALP" evidence="4">
    <location>
        <begin position="71"/>
        <end position="373"/>
    </location>
</feature>
<name>A0ABT8K661_9MICO</name>
<dbReference type="Gene3D" id="3.40.50.1100">
    <property type="match status" value="2"/>
</dbReference>
<dbReference type="InterPro" id="IPR000634">
    <property type="entry name" value="Ser/Thr_deHydtase_PyrdxlP-BS"/>
</dbReference>
<keyword evidence="6" id="KW-1185">Reference proteome</keyword>
<evidence type="ECO:0000313" key="5">
    <source>
        <dbReference type="EMBL" id="MDN4612939.1"/>
    </source>
</evidence>
<keyword evidence="2" id="KW-0663">Pyridoxal phosphate</keyword>
<dbReference type="InterPro" id="IPR050147">
    <property type="entry name" value="Ser/Thr_Dehydratase"/>
</dbReference>